<keyword evidence="2" id="KW-0238">DNA-binding</keyword>
<dbReference type="Gene3D" id="2.60.120.10">
    <property type="entry name" value="Jelly Rolls"/>
    <property type="match status" value="1"/>
</dbReference>
<evidence type="ECO:0000256" key="1">
    <source>
        <dbReference type="ARBA" id="ARBA00023015"/>
    </source>
</evidence>
<dbReference type="GO" id="GO:0043565">
    <property type="term" value="F:sequence-specific DNA binding"/>
    <property type="evidence" value="ECO:0007669"/>
    <property type="project" value="InterPro"/>
</dbReference>
<protein>
    <submittedName>
        <fullName evidence="5">AraC-like protein</fullName>
    </submittedName>
</protein>
<gene>
    <name evidence="5" type="ORF">C8J48_1781</name>
</gene>
<proteinExistence type="predicted"/>
<sequence>MNKEKPAFVKKSIGDIRDGLIRISHHQTKTPEEELPHHLHDWHEVICVHKGSGTFLIDQQLYEVRAEDVFVIPGNIIHRAMPENDHLITSTVIFLHPLVMAQITDHEANIIREAKKRKQYRYHILAEQRQTFAYLLQKLQAESQSPLHGHQQAIAAWVQLCLLEISRHSLQAEESPHRPNLSTFNHVLRYIDDHLEQALSLDLLAAKERISTAHFSRLFKQEVGLNLTDYLLTKRISLAKTLLLETDENISTIAEKCGFRSLPHFYRSFKRVTRQTPRGYRQEVGKSHQSK</sequence>
<dbReference type="AlphaFoldDB" id="A0A2T4ZBA7"/>
<evidence type="ECO:0000256" key="3">
    <source>
        <dbReference type="ARBA" id="ARBA00023163"/>
    </source>
</evidence>
<dbReference type="PANTHER" id="PTHR43280">
    <property type="entry name" value="ARAC-FAMILY TRANSCRIPTIONAL REGULATOR"/>
    <property type="match status" value="1"/>
</dbReference>
<dbReference type="PROSITE" id="PS00041">
    <property type="entry name" value="HTH_ARAC_FAMILY_1"/>
    <property type="match status" value="1"/>
</dbReference>
<keyword evidence="1" id="KW-0805">Transcription regulation</keyword>
<dbReference type="EMBL" id="PZZP01000001">
    <property type="protein sequence ID" value="PTM59178.1"/>
    <property type="molecule type" value="Genomic_DNA"/>
</dbReference>
<keyword evidence="6" id="KW-1185">Reference proteome</keyword>
<dbReference type="Pfam" id="PF12833">
    <property type="entry name" value="HTH_18"/>
    <property type="match status" value="1"/>
</dbReference>
<comment type="caution">
    <text evidence="5">The sequence shown here is derived from an EMBL/GenBank/DDBJ whole genome shotgun (WGS) entry which is preliminary data.</text>
</comment>
<dbReference type="Proteomes" id="UP000241639">
    <property type="component" value="Unassembled WGS sequence"/>
</dbReference>
<name>A0A2T4ZBA7_9BACL</name>
<feature type="domain" description="HTH araC/xylS-type" evidence="4">
    <location>
        <begin position="185"/>
        <end position="283"/>
    </location>
</feature>
<dbReference type="SUPFAM" id="SSF46689">
    <property type="entry name" value="Homeodomain-like"/>
    <property type="match status" value="2"/>
</dbReference>
<evidence type="ECO:0000256" key="2">
    <source>
        <dbReference type="ARBA" id="ARBA00023125"/>
    </source>
</evidence>
<keyword evidence="3" id="KW-0804">Transcription</keyword>
<dbReference type="RefSeq" id="WP_170105309.1">
    <property type="nucleotide sequence ID" value="NZ_PZZP01000001.1"/>
</dbReference>
<dbReference type="PROSITE" id="PS01124">
    <property type="entry name" value="HTH_ARAC_FAMILY_2"/>
    <property type="match status" value="1"/>
</dbReference>
<evidence type="ECO:0000313" key="5">
    <source>
        <dbReference type="EMBL" id="PTM59178.1"/>
    </source>
</evidence>
<reference evidence="5 6" key="1">
    <citation type="submission" date="2018-04" db="EMBL/GenBank/DDBJ databases">
        <title>Genomic Encyclopedia of Archaeal and Bacterial Type Strains, Phase II (KMG-II): from individual species to whole genera.</title>
        <authorList>
            <person name="Goeker M."/>
        </authorList>
    </citation>
    <scope>NUCLEOTIDE SEQUENCE [LARGE SCALE GENOMIC DNA]</scope>
    <source>
        <strain evidence="5 6">DSM 45169</strain>
    </source>
</reference>
<dbReference type="InterPro" id="IPR018062">
    <property type="entry name" value="HTH_AraC-typ_CS"/>
</dbReference>
<dbReference type="Pfam" id="PF02311">
    <property type="entry name" value="AraC_binding"/>
    <property type="match status" value="1"/>
</dbReference>
<evidence type="ECO:0000259" key="4">
    <source>
        <dbReference type="PROSITE" id="PS01124"/>
    </source>
</evidence>
<dbReference type="PANTHER" id="PTHR43280:SF28">
    <property type="entry name" value="HTH-TYPE TRANSCRIPTIONAL ACTIVATOR RHAS"/>
    <property type="match status" value="1"/>
</dbReference>
<dbReference type="InterPro" id="IPR014710">
    <property type="entry name" value="RmlC-like_jellyroll"/>
</dbReference>
<accession>A0A2T4ZBA7</accession>
<dbReference type="InterPro" id="IPR037923">
    <property type="entry name" value="HTH-like"/>
</dbReference>
<dbReference type="InterPro" id="IPR009057">
    <property type="entry name" value="Homeodomain-like_sf"/>
</dbReference>
<dbReference type="SUPFAM" id="SSF51215">
    <property type="entry name" value="Regulatory protein AraC"/>
    <property type="match status" value="1"/>
</dbReference>
<dbReference type="SMART" id="SM00342">
    <property type="entry name" value="HTH_ARAC"/>
    <property type="match status" value="1"/>
</dbReference>
<dbReference type="Gene3D" id="1.10.10.60">
    <property type="entry name" value="Homeodomain-like"/>
    <property type="match status" value="2"/>
</dbReference>
<evidence type="ECO:0000313" key="6">
    <source>
        <dbReference type="Proteomes" id="UP000241639"/>
    </source>
</evidence>
<dbReference type="InterPro" id="IPR003313">
    <property type="entry name" value="AraC-bd"/>
</dbReference>
<organism evidence="5 6">
    <name type="scientific">Desmospora activa DSM 45169</name>
    <dbReference type="NCBI Taxonomy" id="1121389"/>
    <lineage>
        <taxon>Bacteria</taxon>
        <taxon>Bacillati</taxon>
        <taxon>Bacillota</taxon>
        <taxon>Bacilli</taxon>
        <taxon>Bacillales</taxon>
        <taxon>Thermoactinomycetaceae</taxon>
        <taxon>Desmospora</taxon>
    </lineage>
</organism>
<dbReference type="InterPro" id="IPR018060">
    <property type="entry name" value="HTH_AraC"/>
</dbReference>
<dbReference type="GO" id="GO:0003700">
    <property type="term" value="F:DNA-binding transcription factor activity"/>
    <property type="evidence" value="ECO:0007669"/>
    <property type="project" value="InterPro"/>
</dbReference>